<proteinExistence type="predicted"/>
<feature type="domain" description="DUF4431" evidence="1">
    <location>
        <begin position="40"/>
        <end position="86"/>
    </location>
</feature>
<comment type="caution">
    <text evidence="2">The sequence shown here is derived from an EMBL/GenBank/DDBJ whole genome shotgun (WGS) entry which is preliminary data.</text>
</comment>
<protein>
    <recommendedName>
        <fullName evidence="1">DUF4431 domain-containing protein</fullName>
    </recommendedName>
</protein>
<reference evidence="2 3" key="1">
    <citation type="submission" date="2008-02" db="EMBL/GenBank/DDBJ databases">
        <title>Annotation of Escherichia albertii TW07627.</title>
        <authorList>
            <person name="Sutton G."/>
            <person name="Whittam T.S."/>
            <person name="Sebastian Y."/>
        </authorList>
    </citation>
    <scope>NUCLEOTIDE SEQUENCE [LARGE SCALE GENOMIC DNA]</scope>
    <source>
        <strain evidence="2 3">TW07627</strain>
    </source>
</reference>
<gene>
    <name evidence="2" type="ORF">ESCAB7627_0333</name>
</gene>
<evidence type="ECO:0000313" key="2">
    <source>
        <dbReference type="EMBL" id="EDS92121.1"/>
    </source>
</evidence>
<dbReference type="Proteomes" id="UP000003042">
    <property type="component" value="Unassembled WGS sequence"/>
</dbReference>
<accession>A0ABC9NPB7</accession>
<dbReference type="AlphaFoldDB" id="A0ABC9NPB7"/>
<name>A0ABC9NPB7_ESCAT</name>
<dbReference type="EMBL" id="ABKX01000004">
    <property type="protein sequence ID" value="EDS92121.1"/>
    <property type="molecule type" value="Genomic_DNA"/>
</dbReference>
<dbReference type="InterPro" id="IPR027826">
    <property type="entry name" value="DUF4431"/>
</dbReference>
<evidence type="ECO:0000313" key="3">
    <source>
        <dbReference type="Proteomes" id="UP000003042"/>
    </source>
</evidence>
<dbReference type="Pfam" id="PF14485">
    <property type="entry name" value="DUF4431"/>
    <property type="match status" value="1"/>
</dbReference>
<organism evidence="2 3">
    <name type="scientific">Escherichia albertii (strain TW07627)</name>
    <dbReference type="NCBI Taxonomy" id="502347"/>
    <lineage>
        <taxon>Bacteria</taxon>
        <taxon>Pseudomonadati</taxon>
        <taxon>Pseudomonadota</taxon>
        <taxon>Gammaproteobacteria</taxon>
        <taxon>Enterobacterales</taxon>
        <taxon>Enterobacteriaceae</taxon>
        <taxon>Escherichia</taxon>
    </lineage>
</organism>
<evidence type="ECO:0000259" key="1">
    <source>
        <dbReference type="Pfam" id="PF14485"/>
    </source>
</evidence>
<sequence length="88" mass="9992">MTGLLHQKGEGKSAYWIITPDKPLFCVRDVDTRGRNWNRQLQLVLTADERSALRYLLDKSVVVGGDLFLALGDMHHTPLLLDNIFILT</sequence>